<proteinExistence type="predicted"/>
<accession>A0A3B0VB26</accession>
<dbReference type="InterPro" id="IPR011051">
    <property type="entry name" value="RmlC_Cupin_sf"/>
</dbReference>
<sequence>MQSHIIHIQKWTHAHSPTEAELTAQMMSEGLSPYKWRNDPLEVFAAHEHIDEKVIYVVSGSITFGFPVEGEPTTLYPGDRLGLPAGVLHNAAVGANGVICLEAKRLKVKLRRPSTLKNMSLNQVRLLPL</sequence>
<dbReference type="Pfam" id="PF07883">
    <property type="entry name" value="Cupin_2"/>
    <property type="match status" value="1"/>
</dbReference>
<evidence type="ECO:0000313" key="2">
    <source>
        <dbReference type="EMBL" id="VAW34029.1"/>
    </source>
</evidence>
<evidence type="ECO:0000259" key="1">
    <source>
        <dbReference type="Pfam" id="PF07883"/>
    </source>
</evidence>
<name>A0A3B0VB26_9ZZZZ</name>
<feature type="domain" description="Cupin type-2" evidence="1">
    <location>
        <begin position="42"/>
        <end position="91"/>
    </location>
</feature>
<dbReference type="AlphaFoldDB" id="A0A3B0VB26"/>
<dbReference type="InterPro" id="IPR013096">
    <property type="entry name" value="Cupin_2"/>
</dbReference>
<dbReference type="SUPFAM" id="SSF51182">
    <property type="entry name" value="RmlC-like cupins"/>
    <property type="match status" value="1"/>
</dbReference>
<dbReference type="InterPro" id="IPR014710">
    <property type="entry name" value="RmlC-like_jellyroll"/>
</dbReference>
<dbReference type="Gene3D" id="2.60.120.10">
    <property type="entry name" value="Jelly Rolls"/>
    <property type="match status" value="1"/>
</dbReference>
<gene>
    <name evidence="2" type="ORF">MNBD_CHLOROFLEXI01-710</name>
</gene>
<organism evidence="2">
    <name type="scientific">hydrothermal vent metagenome</name>
    <dbReference type="NCBI Taxonomy" id="652676"/>
    <lineage>
        <taxon>unclassified sequences</taxon>
        <taxon>metagenomes</taxon>
        <taxon>ecological metagenomes</taxon>
    </lineage>
</organism>
<reference evidence="2" key="1">
    <citation type="submission" date="2018-06" db="EMBL/GenBank/DDBJ databases">
        <authorList>
            <person name="Zhirakovskaya E."/>
        </authorList>
    </citation>
    <scope>NUCLEOTIDE SEQUENCE</scope>
</reference>
<dbReference type="EMBL" id="UOEU01000504">
    <property type="protein sequence ID" value="VAW34029.1"/>
    <property type="molecule type" value="Genomic_DNA"/>
</dbReference>
<protein>
    <recommendedName>
        <fullName evidence="1">Cupin type-2 domain-containing protein</fullName>
    </recommendedName>
</protein>